<dbReference type="GO" id="GO:0030145">
    <property type="term" value="F:manganese ion binding"/>
    <property type="evidence" value="ECO:0007669"/>
    <property type="project" value="InterPro"/>
</dbReference>
<keyword evidence="3" id="KW-0645">Protease</keyword>
<dbReference type="PRINTS" id="PR00481">
    <property type="entry name" value="LAMNOPPTDASE"/>
</dbReference>
<protein>
    <submittedName>
        <fullName evidence="6">Multifunctional aminopeptidase A</fullName>
    </submittedName>
</protein>
<dbReference type="SUPFAM" id="SSF53187">
    <property type="entry name" value="Zn-dependent exopeptidases"/>
    <property type="match status" value="1"/>
</dbReference>
<dbReference type="PANTHER" id="PTHR11963">
    <property type="entry name" value="LEUCINE AMINOPEPTIDASE-RELATED"/>
    <property type="match status" value="1"/>
</dbReference>
<dbReference type="PANTHER" id="PTHR11963:SF23">
    <property type="entry name" value="CYTOSOL AMINOPEPTIDASE"/>
    <property type="match status" value="1"/>
</dbReference>
<evidence type="ECO:0000256" key="2">
    <source>
        <dbReference type="ARBA" id="ARBA00022438"/>
    </source>
</evidence>
<dbReference type="GO" id="GO:0070006">
    <property type="term" value="F:metalloaminopeptidase activity"/>
    <property type="evidence" value="ECO:0007669"/>
    <property type="project" value="InterPro"/>
</dbReference>
<evidence type="ECO:0000256" key="3">
    <source>
        <dbReference type="ARBA" id="ARBA00022670"/>
    </source>
</evidence>
<reference evidence="6" key="1">
    <citation type="submission" date="2020-08" db="EMBL/GenBank/DDBJ databases">
        <title>Bridging the membrane lipid divide: bacteria of the FCB group superphylum have the potential to synthesize archaeal ether lipids.</title>
        <authorList>
            <person name="Villanueva L."/>
            <person name="von Meijenfeldt F.A.B."/>
            <person name="Westbye A.B."/>
            <person name="Yadav S."/>
            <person name="Hopmans E.C."/>
            <person name="Dutilh B.E."/>
            <person name="Sinninghe Damste J.S."/>
        </authorList>
    </citation>
    <scope>NUCLEOTIDE SEQUENCE</scope>
    <source>
        <strain evidence="6">NIOZ-UU159</strain>
    </source>
</reference>
<keyword evidence="2 6" id="KW-0031">Aminopeptidase</keyword>
<name>A0A7S9XFS4_9VIRU</name>
<dbReference type="Gene3D" id="3.40.630.10">
    <property type="entry name" value="Zn peptidases"/>
    <property type="match status" value="1"/>
</dbReference>
<feature type="domain" description="Cytosol aminopeptidase" evidence="5">
    <location>
        <begin position="6"/>
        <end position="278"/>
    </location>
</feature>
<gene>
    <name evidence="6" type="ORF">NIOZUU159_00090</name>
</gene>
<evidence type="ECO:0000313" key="6">
    <source>
        <dbReference type="EMBL" id="QPI16599.1"/>
    </source>
</evidence>
<dbReference type="EMBL" id="MW030587">
    <property type="protein sequence ID" value="QPI16599.1"/>
    <property type="molecule type" value="Genomic_DNA"/>
</dbReference>
<sequence>MYFKNIKQVSIKVIDEKAIKKIGLNLIYAVGGYSANKPKLVILDYKPRNYKKTICLAGKGVTIDTGGYSVKNVKSMNNMHMDKEGACISMGIFDNLVKQNSKNRIVCLCPLVENIVSNASSKPKDVVKAYNGQNVEIVNVDAEGRLILADTLAYISKNYKPDYIFDIATLTSASDTYCHTSFSYFTLNEKLSSIAVSKCKDVGEKIIRIPPWVEYMEYIKSNIADVKNSGYKCKKSDDFMASLFLMNFIDKKYRNKWMHFDIRMMSDNNELNIAEGFGTILKIINDI</sequence>
<dbReference type="InterPro" id="IPR011356">
    <property type="entry name" value="Leucine_aapep/pepB"/>
</dbReference>
<proteinExistence type="inferred from homology"/>
<dbReference type="InterPro" id="IPR000819">
    <property type="entry name" value="Peptidase_M17_C"/>
</dbReference>
<dbReference type="Pfam" id="PF00883">
    <property type="entry name" value="Peptidase_M17"/>
    <property type="match status" value="1"/>
</dbReference>
<evidence type="ECO:0000259" key="5">
    <source>
        <dbReference type="Pfam" id="PF00883"/>
    </source>
</evidence>
<comment type="similarity">
    <text evidence="1">Belongs to the peptidase M17 family.</text>
</comment>
<accession>A0A7S9XFS4</accession>
<dbReference type="GO" id="GO:0006508">
    <property type="term" value="P:proteolysis"/>
    <property type="evidence" value="ECO:0007669"/>
    <property type="project" value="UniProtKB-KW"/>
</dbReference>
<evidence type="ECO:0000256" key="1">
    <source>
        <dbReference type="ARBA" id="ARBA00009528"/>
    </source>
</evidence>
<keyword evidence="4" id="KW-0378">Hydrolase</keyword>
<evidence type="ECO:0000256" key="4">
    <source>
        <dbReference type="ARBA" id="ARBA00022801"/>
    </source>
</evidence>
<organism evidence="6">
    <name type="scientific">Virus NIOZ-UU159</name>
    <dbReference type="NCBI Taxonomy" id="2763270"/>
    <lineage>
        <taxon>Viruses</taxon>
    </lineage>
</organism>